<dbReference type="RefSeq" id="WP_354643188.1">
    <property type="nucleotide sequence ID" value="NZ_CP159872.1"/>
</dbReference>
<protein>
    <submittedName>
        <fullName evidence="1">Uncharacterized protein</fullName>
    </submittedName>
</protein>
<dbReference type="KEGG" id="kcm:ABWK59_26780"/>
<accession>A0AAU8K2I8</accession>
<reference evidence="1" key="1">
    <citation type="submission" date="2024-06" db="EMBL/GenBank/DDBJ databases">
        <title>The genome sequences of Kitasatospora sp. strain HUAS MG31.</title>
        <authorList>
            <person name="Mo P."/>
        </authorList>
    </citation>
    <scope>NUCLEOTIDE SEQUENCE</scope>
    <source>
        <strain evidence="1">HUAS MG31</strain>
    </source>
</reference>
<name>A0AAU8K2I8_9ACTN</name>
<gene>
    <name evidence="1" type="ORF">ABWK59_26780</name>
</gene>
<dbReference type="EMBL" id="CP159872">
    <property type="protein sequence ID" value="XCM82258.1"/>
    <property type="molecule type" value="Genomic_DNA"/>
</dbReference>
<proteinExistence type="predicted"/>
<sequence length="322" mass="34010">MITHRDVPPRALAEQGRWAELLGHYRRCRAEGAVEAGPLGHLVAYGAPPELATRLFDADGGPGTAAGVADHDTGPLWEVLATRHTWRRLAPLLEPAPVRRLVAHTRVLLGEELGAGSEPDEEGVPLALETWEEAGWEPAARVRAYLPGGGARRELLALPADREGLAPVELSPAPPAVPGLAATRLLDALAPWARAVCVRGTAPDAAARLIEDHGRAGGDPELPDEPRPTAGFLPFGAVYPVLVQTASAAPALGTAQGRLAVWRLLAAMTGARRPSVPEVTALVERARCFTWCEAEDELCYLHLAVEDPASGLAWAVSGAARV</sequence>
<organism evidence="1">
    <name type="scientific">Kitasatospora camelliae</name>
    <dbReference type="NCBI Taxonomy" id="3156397"/>
    <lineage>
        <taxon>Bacteria</taxon>
        <taxon>Bacillati</taxon>
        <taxon>Actinomycetota</taxon>
        <taxon>Actinomycetes</taxon>
        <taxon>Kitasatosporales</taxon>
        <taxon>Streptomycetaceae</taxon>
        <taxon>Kitasatospora</taxon>
    </lineage>
</organism>
<evidence type="ECO:0000313" key="1">
    <source>
        <dbReference type="EMBL" id="XCM82258.1"/>
    </source>
</evidence>
<dbReference type="AlphaFoldDB" id="A0AAU8K2I8"/>